<dbReference type="GO" id="GO:0061630">
    <property type="term" value="F:ubiquitin protein ligase activity"/>
    <property type="evidence" value="ECO:0007669"/>
    <property type="project" value="UniProtKB-EC"/>
</dbReference>
<evidence type="ECO:0000259" key="18">
    <source>
        <dbReference type="PROSITE" id="PS50089"/>
    </source>
</evidence>
<gene>
    <name evidence="19" type="ORF">ACJIZ3_004842</name>
</gene>
<evidence type="ECO:0000256" key="2">
    <source>
        <dbReference type="ARBA" id="ARBA00004167"/>
    </source>
</evidence>
<keyword evidence="13 17" id="KW-0472">Membrane</keyword>
<evidence type="ECO:0000256" key="7">
    <source>
        <dbReference type="ARBA" id="ARBA00022723"/>
    </source>
</evidence>
<dbReference type="CDD" id="cd16461">
    <property type="entry name" value="RING-H2_EL5-like"/>
    <property type="match status" value="1"/>
</dbReference>
<keyword evidence="6 17" id="KW-0812">Transmembrane</keyword>
<evidence type="ECO:0000313" key="19">
    <source>
        <dbReference type="EMBL" id="KAL3818937.1"/>
    </source>
</evidence>
<dbReference type="Proteomes" id="UP001634393">
    <property type="component" value="Unassembled WGS sequence"/>
</dbReference>
<dbReference type="AlphaFoldDB" id="A0ABD3S3B3"/>
<accession>A0ABD3S3B3</accession>
<dbReference type="GO" id="GO:0016020">
    <property type="term" value="C:membrane"/>
    <property type="evidence" value="ECO:0007669"/>
    <property type="project" value="UniProtKB-SubCell"/>
</dbReference>
<evidence type="ECO:0000256" key="14">
    <source>
        <dbReference type="ARBA" id="ARBA00024209"/>
    </source>
</evidence>
<evidence type="ECO:0000256" key="13">
    <source>
        <dbReference type="ARBA" id="ARBA00023136"/>
    </source>
</evidence>
<keyword evidence="11" id="KW-0862">Zinc</keyword>
<proteinExistence type="inferred from homology"/>
<keyword evidence="9 15" id="KW-0863">Zinc-finger</keyword>
<dbReference type="SUPFAM" id="SSF57850">
    <property type="entry name" value="RING/U-box"/>
    <property type="match status" value="1"/>
</dbReference>
<evidence type="ECO:0000256" key="3">
    <source>
        <dbReference type="ARBA" id="ARBA00004906"/>
    </source>
</evidence>
<keyword evidence="10" id="KW-0833">Ubl conjugation pathway</keyword>
<sequence>MAFHPRKLLFAEAFNPDKNPRFEKKYVSCYLCYSGCPKECNQYFSSPPPPPQKHEMSIILVLMLCVLGIVFFFLFYLTIFKYRSIVRTSRRRPIDPQDGNFRHDEDQRSSVIDHPIWYIRTIGLPKEVIDSISICKYKKGEGLIEGSECSVCLNEFQENDSLRLLPKCSHAFHVPCIDTWLSAHTNCPICRSPIVISNNNDSSVSLQESSSSSLESRVDDQIEPRRGVGFDGGSRVLSDLVDKRVKFDRKLEIMRRSVSMDFGYYRNLENVEKYLDSNVIGERVSRNSSICRLMKTSSYSYRCLLQKRPILMKRSFSSSGTRRKHSRSQESIHSLYSYGSK</sequence>
<dbReference type="PROSITE" id="PS50089">
    <property type="entry name" value="ZF_RING_2"/>
    <property type="match status" value="1"/>
</dbReference>
<organism evidence="19 20">
    <name type="scientific">Penstemon smallii</name>
    <dbReference type="NCBI Taxonomy" id="265156"/>
    <lineage>
        <taxon>Eukaryota</taxon>
        <taxon>Viridiplantae</taxon>
        <taxon>Streptophyta</taxon>
        <taxon>Embryophyta</taxon>
        <taxon>Tracheophyta</taxon>
        <taxon>Spermatophyta</taxon>
        <taxon>Magnoliopsida</taxon>
        <taxon>eudicotyledons</taxon>
        <taxon>Gunneridae</taxon>
        <taxon>Pentapetalae</taxon>
        <taxon>asterids</taxon>
        <taxon>lamiids</taxon>
        <taxon>Lamiales</taxon>
        <taxon>Plantaginaceae</taxon>
        <taxon>Cheloneae</taxon>
        <taxon>Penstemon</taxon>
    </lineage>
</organism>
<dbReference type="InterPro" id="IPR044600">
    <property type="entry name" value="ATL1/ATL16-like"/>
</dbReference>
<protein>
    <recommendedName>
        <fullName evidence="4">RING-type E3 ubiquitin transferase</fullName>
        <ecNumber evidence="4">2.3.2.27</ecNumber>
    </recommendedName>
</protein>
<dbReference type="PANTHER" id="PTHR46913:SF19">
    <property type="entry name" value="RING-TYPE E3 UBIQUITIN TRANSFERASE"/>
    <property type="match status" value="1"/>
</dbReference>
<comment type="catalytic activity">
    <reaction evidence="1">
        <text>S-ubiquitinyl-[E2 ubiquitin-conjugating enzyme]-L-cysteine + [acceptor protein]-L-lysine = [E2 ubiquitin-conjugating enzyme]-L-cysteine + N(6)-ubiquitinyl-[acceptor protein]-L-lysine.</text>
        <dbReference type="EC" id="2.3.2.27"/>
    </reaction>
</comment>
<feature type="transmembrane region" description="Helical" evidence="17">
    <location>
        <begin position="58"/>
        <end position="82"/>
    </location>
</feature>
<dbReference type="FunFam" id="3.30.40.10:FF:000285">
    <property type="entry name" value="RING-H2 finger protein ATL43"/>
    <property type="match status" value="1"/>
</dbReference>
<evidence type="ECO:0000256" key="6">
    <source>
        <dbReference type="ARBA" id="ARBA00022692"/>
    </source>
</evidence>
<dbReference type="InterPro" id="IPR001841">
    <property type="entry name" value="Znf_RING"/>
</dbReference>
<dbReference type="EMBL" id="JBJXBP010000007">
    <property type="protein sequence ID" value="KAL3818937.1"/>
    <property type="molecule type" value="Genomic_DNA"/>
</dbReference>
<comment type="subcellular location">
    <subcellularLocation>
        <location evidence="2">Membrane</location>
        <topology evidence="2">Single-pass membrane protein</topology>
    </subcellularLocation>
</comment>
<keyword evidence="8" id="KW-0732">Signal</keyword>
<evidence type="ECO:0000256" key="10">
    <source>
        <dbReference type="ARBA" id="ARBA00022786"/>
    </source>
</evidence>
<name>A0ABD3S3B3_9LAMI</name>
<evidence type="ECO:0000256" key="1">
    <source>
        <dbReference type="ARBA" id="ARBA00000900"/>
    </source>
</evidence>
<keyword evidence="5" id="KW-0808">Transferase</keyword>
<evidence type="ECO:0000313" key="20">
    <source>
        <dbReference type="Proteomes" id="UP001634393"/>
    </source>
</evidence>
<comment type="similarity">
    <text evidence="14">Belongs to the RING-type zinc finger family. ATL subfamily.</text>
</comment>
<evidence type="ECO:0000256" key="4">
    <source>
        <dbReference type="ARBA" id="ARBA00012483"/>
    </source>
</evidence>
<keyword evidence="12 17" id="KW-1133">Transmembrane helix</keyword>
<feature type="compositionally biased region" description="Polar residues" evidence="16">
    <location>
        <begin position="329"/>
        <end position="341"/>
    </location>
</feature>
<evidence type="ECO:0000256" key="15">
    <source>
        <dbReference type="PROSITE-ProRule" id="PRU00175"/>
    </source>
</evidence>
<dbReference type="SMART" id="SM00184">
    <property type="entry name" value="RING"/>
    <property type="match status" value="1"/>
</dbReference>
<dbReference type="PANTHER" id="PTHR46913">
    <property type="entry name" value="RING-H2 FINGER PROTEIN ATL16"/>
    <property type="match status" value="1"/>
</dbReference>
<reference evidence="19 20" key="1">
    <citation type="submission" date="2024-12" db="EMBL/GenBank/DDBJ databases">
        <title>The unique morphological basis and parallel evolutionary history of personate flowers in Penstemon.</title>
        <authorList>
            <person name="Depatie T.H."/>
            <person name="Wessinger C.A."/>
        </authorList>
    </citation>
    <scope>NUCLEOTIDE SEQUENCE [LARGE SCALE GENOMIC DNA]</scope>
    <source>
        <strain evidence="19">WTNN_2</strain>
        <tissue evidence="19">Leaf</tissue>
    </source>
</reference>
<dbReference type="GO" id="GO:0008270">
    <property type="term" value="F:zinc ion binding"/>
    <property type="evidence" value="ECO:0007669"/>
    <property type="project" value="UniProtKB-KW"/>
</dbReference>
<evidence type="ECO:0000256" key="8">
    <source>
        <dbReference type="ARBA" id="ARBA00022729"/>
    </source>
</evidence>
<evidence type="ECO:0000256" key="5">
    <source>
        <dbReference type="ARBA" id="ARBA00022679"/>
    </source>
</evidence>
<evidence type="ECO:0000256" key="9">
    <source>
        <dbReference type="ARBA" id="ARBA00022771"/>
    </source>
</evidence>
<dbReference type="Gene3D" id="3.30.40.10">
    <property type="entry name" value="Zinc/RING finger domain, C3HC4 (zinc finger)"/>
    <property type="match status" value="1"/>
</dbReference>
<evidence type="ECO:0000256" key="17">
    <source>
        <dbReference type="SAM" id="Phobius"/>
    </source>
</evidence>
<feature type="domain" description="RING-type" evidence="18">
    <location>
        <begin position="149"/>
        <end position="191"/>
    </location>
</feature>
<comment type="pathway">
    <text evidence="3">Protein modification; protein ubiquitination.</text>
</comment>
<evidence type="ECO:0000256" key="12">
    <source>
        <dbReference type="ARBA" id="ARBA00022989"/>
    </source>
</evidence>
<comment type="caution">
    <text evidence="19">The sequence shown here is derived from an EMBL/GenBank/DDBJ whole genome shotgun (WGS) entry which is preliminary data.</text>
</comment>
<keyword evidence="20" id="KW-1185">Reference proteome</keyword>
<feature type="region of interest" description="Disordered" evidence="16">
    <location>
        <begin position="316"/>
        <end position="341"/>
    </location>
</feature>
<dbReference type="EC" id="2.3.2.27" evidence="4"/>
<dbReference type="Pfam" id="PF13639">
    <property type="entry name" value="zf-RING_2"/>
    <property type="match status" value="1"/>
</dbReference>
<evidence type="ECO:0000256" key="16">
    <source>
        <dbReference type="SAM" id="MobiDB-lite"/>
    </source>
</evidence>
<dbReference type="InterPro" id="IPR013083">
    <property type="entry name" value="Znf_RING/FYVE/PHD"/>
</dbReference>
<evidence type="ECO:0000256" key="11">
    <source>
        <dbReference type="ARBA" id="ARBA00022833"/>
    </source>
</evidence>
<keyword evidence="7" id="KW-0479">Metal-binding</keyword>